<keyword evidence="2 10" id="KW-0808">Transferase</keyword>
<evidence type="ECO:0000256" key="8">
    <source>
        <dbReference type="ARBA" id="ARBA00050875"/>
    </source>
</evidence>
<comment type="similarity">
    <text evidence="10">Belongs to the P-Pant transferase superfamily. AcpS family.</text>
</comment>
<dbReference type="InterPro" id="IPR037143">
    <property type="entry name" value="4-PPantetheinyl_Trfase_dom_sf"/>
</dbReference>
<evidence type="ECO:0000256" key="2">
    <source>
        <dbReference type="ARBA" id="ARBA00022679"/>
    </source>
</evidence>
<evidence type="ECO:0000313" key="13">
    <source>
        <dbReference type="Proteomes" id="UP000199648"/>
    </source>
</evidence>
<dbReference type="SUPFAM" id="SSF56214">
    <property type="entry name" value="4'-phosphopantetheinyl transferase"/>
    <property type="match status" value="1"/>
</dbReference>
<dbReference type="STRING" id="415747.SAMN03097708_01869"/>
<comment type="function">
    <text evidence="9">Transfers the 4'-phosphopantetheine moiety from coenzyme A to the 'Ser-36' of acyl-carrier-protein.</text>
</comment>
<keyword evidence="4 10" id="KW-0276">Fatty acid metabolism</keyword>
<evidence type="ECO:0000256" key="7">
    <source>
        <dbReference type="ARBA" id="ARBA00023160"/>
    </source>
</evidence>
<evidence type="ECO:0000256" key="5">
    <source>
        <dbReference type="ARBA" id="ARBA00022842"/>
    </source>
</evidence>
<dbReference type="GO" id="GO:0006633">
    <property type="term" value="P:fatty acid biosynthetic process"/>
    <property type="evidence" value="ECO:0007669"/>
    <property type="project" value="UniProtKB-UniRule"/>
</dbReference>
<dbReference type="GO" id="GO:0005737">
    <property type="term" value="C:cytoplasm"/>
    <property type="evidence" value="ECO:0007669"/>
    <property type="project" value="UniProtKB-SubCell"/>
</dbReference>
<dbReference type="InterPro" id="IPR002582">
    <property type="entry name" value="ACPS"/>
</dbReference>
<reference evidence="12 13" key="1">
    <citation type="submission" date="2016-10" db="EMBL/GenBank/DDBJ databases">
        <authorList>
            <person name="de Groot N.N."/>
        </authorList>
    </citation>
    <scope>NUCLEOTIDE SEQUENCE [LARGE SCALE GENOMIC DNA]</scope>
    <source>
        <strain evidence="12 13">HLD2</strain>
    </source>
</reference>
<comment type="catalytic activity">
    <reaction evidence="8 10">
        <text>apo-[ACP] + CoA = holo-[ACP] + adenosine 3',5'-bisphosphate + H(+)</text>
        <dbReference type="Rhea" id="RHEA:12068"/>
        <dbReference type="Rhea" id="RHEA-COMP:9685"/>
        <dbReference type="Rhea" id="RHEA-COMP:9690"/>
        <dbReference type="ChEBI" id="CHEBI:15378"/>
        <dbReference type="ChEBI" id="CHEBI:29999"/>
        <dbReference type="ChEBI" id="CHEBI:57287"/>
        <dbReference type="ChEBI" id="CHEBI:58343"/>
        <dbReference type="ChEBI" id="CHEBI:64479"/>
        <dbReference type="EC" id="2.7.8.7"/>
    </reaction>
</comment>
<evidence type="ECO:0000313" key="12">
    <source>
        <dbReference type="EMBL" id="SCZ59486.1"/>
    </source>
</evidence>
<evidence type="ECO:0000259" key="11">
    <source>
        <dbReference type="Pfam" id="PF01648"/>
    </source>
</evidence>
<protein>
    <recommendedName>
        <fullName evidence="10">Holo-[acyl-carrier-protein] synthase</fullName>
        <shortName evidence="10">Holo-ACP synthase</shortName>
        <ecNumber evidence="10">2.7.8.7</ecNumber>
    </recommendedName>
    <alternativeName>
        <fullName evidence="10">4'-phosphopantetheinyl transferase AcpS</fullName>
    </alternativeName>
</protein>
<keyword evidence="5 10" id="KW-0460">Magnesium</keyword>
<dbReference type="RefSeq" id="WP_092995835.1">
    <property type="nucleotide sequence ID" value="NZ_FMWD01000005.1"/>
</dbReference>
<keyword evidence="1 10" id="KW-0444">Lipid biosynthesis</keyword>
<feature type="domain" description="4'-phosphopantetheinyl transferase" evidence="11">
    <location>
        <begin position="4"/>
        <end position="119"/>
    </location>
</feature>
<comment type="function">
    <text evidence="10">Transfers the 4'-phosphopantetheine moiety from coenzyme A to a Ser of acyl-carrier-protein.</text>
</comment>
<dbReference type="Proteomes" id="UP000199648">
    <property type="component" value="Unassembled WGS sequence"/>
</dbReference>
<dbReference type="Gene3D" id="3.90.470.20">
    <property type="entry name" value="4'-phosphopantetheinyl transferase domain"/>
    <property type="match status" value="1"/>
</dbReference>
<evidence type="ECO:0000256" key="10">
    <source>
        <dbReference type="HAMAP-Rule" id="MF_00101"/>
    </source>
</evidence>
<evidence type="ECO:0000256" key="9">
    <source>
        <dbReference type="ARBA" id="ARBA00054726"/>
    </source>
</evidence>
<gene>
    <name evidence="10" type="primary">acpS</name>
    <name evidence="12" type="ORF">SAMN03097708_01869</name>
</gene>
<accession>A0A1G5QD23</accession>
<dbReference type="AlphaFoldDB" id="A0A1G5QD23"/>
<dbReference type="EMBL" id="FMWD01000005">
    <property type="protein sequence ID" value="SCZ59486.1"/>
    <property type="molecule type" value="Genomic_DNA"/>
</dbReference>
<dbReference type="InterPro" id="IPR008278">
    <property type="entry name" value="4-PPantetheinyl_Trfase_dom"/>
</dbReference>
<keyword evidence="13" id="KW-1185">Reference proteome</keyword>
<dbReference type="FunFam" id="3.90.470.20:FF:000001">
    <property type="entry name" value="Holo-[acyl-carrier-protein] synthase"/>
    <property type="match status" value="1"/>
</dbReference>
<dbReference type="GO" id="GO:0008897">
    <property type="term" value="F:holo-[acyl-carrier-protein] synthase activity"/>
    <property type="evidence" value="ECO:0007669"/>
    <property type="project" value="UniProtKB-UniRule"/>
</dbReference>
<comment type="subcellular location">
    <subcellularLocation>
        <location evidence="10">Cytoplasm</location>
    </subcellularLocation>
</comment>
<feature type="binding site" evidence="10">
    <location>
        <position position="8"/>
    </location>
    <ligand>
        <name>Mg(2+)</name>
        <dbReference type="ChEBI" id="CHEBI:18420"/>
    </ligand>
</feature>
<dbReference type="HAMAP" id="MF_00101">
    <property type="entry name" value="AcpS"/>
    <property type="match status" value="1"/>
</dbReference>
<dbReference type="NCBIfam" id="TIGR00556">
    <property type="entry name" value="pantethn_trn"/>
    <property type="match status" value="1"/>
</dbReference>
<keyword evidence="7 10" id="KW-0275">Fatty acid biosynthesis</keyword>
<keyword evidence="6 10" id="KW-0443">Lipid metabolism</keyword>
<sequence>MIVGIGTDIVDIARIRASIERHGERFAGRILVEHEMEAYRRAGNPAAFLAKRFAAKEAAAKAFGTGFRNGLSLRQIGIANNELGRPEFTFSGRARELLAEQGVTHTFVSLSDGREQAIAFVTFARQ</sequence>
<evidence type="ECO:0000256" key="1">
    <source>
        <dbReference type="ARBA" id="ARBA00022516"/>
    </source>
</evidence>
<feature type="binding site" evidence="10">
    <location>
        <position position="57"/>
    </location>
    <ligand>
        <name>Mg(2+)</name>
        <dbReference type="ChEBI" id="CHEBI:18420"/>
    </ligand>
</feature>
<evidence type="ECO:0000256" key="3">
    <source>
        <dbReference type="ARBA" id="ARBA00022723"/>
    </source>
</evidence>
<keyword evidence="3 10" id="KW-0479">Metal-binding</keyword>
<proteinExistence type="inferred from homology"/>
<dbReference type="OrthoDB" id="517356at2"/>
<dbReference type="NCBIfam" id="TIGR00516">
    <property type="entry name" value="acpS"/>
    <property type="match status" value="1"/>
</dbReference>
<name>A0A1G5QD23_9GAMM</name>
<dbReference type="InterPro" id="IPR004568">
    <property type="entry name" value="Ppantetheine-prot_Trfase_dom"/>
</dbReference>
<dbReference type="EC" id="2.7.8.7" evidence="10"/>
<dbReference type="GO" id="GO:0000287">
    <property type="term" value="F:magnesium ion binding"/>
    <property type="evidence" value="ECO:0007669"/>
    <property type="project" value="UniProtKB-UniRule"/>
</dbReference>
<organism evidence="12 13">
    <name type="scientific">Thiohalomonas denitrificans</name>
    <dbReference type="NCBI Taxonomy" id="415747"/>
    <lineage>
        <taxon>Bacteria</taxon>
        <taxon>Pseudomonadati</taxon>
        <taxon>Pseudomonadota</taxon>
        <taxon>Gammaproteobacteria</taxon>
        <taxon>Thiohalomonadales</taxon>
        <taxon>Thiohalomonadaceae</taxon>
        <taxon>Thiohalomonas</taxon>
    </lineage>
</organism>
<keyword evidence="10" id="KW-0963">Cytoplasm</keyword>
<dbReference type="Pfam" id="PF01648">
    <property type="entry name" value="ACPS"/>
    <property type="match status" value="1"/>
</dbReference>
<evidence type="ECO:0000256" key="6">
    <source>
        <dbReference type="ARBA" id="ARBA00023098"/>
    </source>
</evidence>
<evidence type="ECO:0000256" key="4">
    <source>
        <dbReference type="ARBA" id="ARBA00022832"/>
    </source>
</evidence>
<comment type="cofactor">
    <cofactor evidence="10">
        <name>Mg(2+)</name>
        <dbReference type="ChEBI" id="CHEBI:18420"/>
    </cofactor>
</comment>